<dbReference type="AlphaFoldDB" id="A0A1I2MUF9"/>
<name>A0A1I2MUF9_9ACTN</name>
<evidence type="ECO:0000259" key="4">
    <source>
        <dbReference type="Pfam" id="PF01593"/>
    </source>
</evidence>
<evidence type="ECO:0000313" key="7">
    <source>
        <dbReference type="Proteomes" id="UP000199052"/>
    </source>
</evidence>
<dbReference type="RefSeq" id="WP_092881955.1">
    <property type="nucleotide sequence ID" value="NZ_FOOI01000003.1"/>
</dbReference>
<sequence>MTSVAVVGGGLAGIAAAVRLADRGARVTLLEARTHLGGATYSLDRPAVSGRSGLVADTGQHVFLRCYHAYRALLERLDVAALAPVQDHLAIPVLRPDGRSGEHADQPAWIYRTRRGPAPLHLARSLAAYRPLTPLERLRAGAAAFALRRVDPDDPRRDTSTFGEWLRERRQSGRAIERLWGLIAVAALNLPPDEASLALAAKVFRTAFLDRPEAADLGVPAVSLRQLHAQPAARLLERLGVDVRTNVRVLAVEPLADPGAGAERFVLRTRTDELTADAVVVAVPHQSAARLVPARAVPDEARERWARLGSAPIVNVHLRYDRRVTAFPYAGALDSPVQWIFDRTRAAGVDRGQYLVVSVSAAHAEVGTTTEELRRTYANAVDDLLPGARTARVVESFVTREPHATFRQGPGTAALRPPTHTGLPGLTLAGAWTATGWPDTMEGAVRSGLRAADALSLTRTPTSRPLGEALP</sequence>
<dbReference type="PANTHER" id="PTHR42923:SF47">
    <property type="entry name" value="BLR3003 PROTEIN"/>
    <property type="match status" value="1"/>
</dbReference>
<proteinExistence type="predicted"/>
<protein>
    <submittedName>
        <fullName evidence="6">Squalene-associated FAD-dependent desaturase</fullName>
    </submittedName>
</protein>
<dbReference type="Proteomes" id="UP000533017">
    <property type="component" value="Unassembled WGS sequence"/>
</dbReference>
<dbReference type="SUPFAM" id="SSF51905">
    <property type="entry name" value="FAD/NAD(P)-binding domain"/>
    <property type="match status" value="1"/>
</dbReference>
<evidence type="ECO:0000256" key="3">
    <source>
        <dbReference type="PIRSR" id="PIRSR601613-1"/>
    </source>
</evidence>
<dbReference type="Proteomes" id="UP000199052">
    <property type="component" value="Unassembled WGS sequence"/>
</dbReference>
<dbReference type="InterPro" id="IPR050464">
    <property type="entry name" value="Zeta_carotene_desat/Oxidored"/>
</dbReference>
<dbReference type="NCBIfam" id="TIGR03467">
    <property type="entry name" value="HpnE"/>
    <property type="match status" value="1"/>
</dbReference>
<dbReference type="Pfam" id="PF01593">
    <property type="entry name" value="Amino_oxidase"/>
    <property type="match status" value="1"/>
</dbReference>
<dbReference type="InterPro" id="IPR036188">
    <property type="entry name" value="FAD/NAD-bd_sf"/>
</dbReference>
<evidence type="ECO:0000256" key="2">
    <source>
        <dbReference type="ARBA" id="ARBA00023002"/>
    </source>
</evidence>
<dbReference type="EMBL" id="FOOI01000003">
    <property type="protein sequence ID" value="SFF94299.1"/>
    <property type="molecule type" value="Genomic_DNA"/>
</dbReference>
<accession>A0A1I2MUF9</accession>
<dbReference type="OrthoDB" id="7849608at2"/>
<reference evidence="6 7" key="1">
    <citation type="submission" date="2016-10" db="EMBL/GenBank/DDBJ databases">
        <authorList>
            <person name="de Groot N.N."/>
        </authorList>
    </citation>
    <scope>NUCLEOTIDE SEQUENCE [LARGE SCALE GENOMIC DNA]</scope>
    <source>
        <strain evidence="6 7">CPCC 202808</strain>
    </source>
</reference>
<dbReference type="GO" id="GO:0016491">
    <property type="term" value="F:oxidoreductase activity"/>
    <property type="evidence" value="ECO:0007669"/>
    <property type="project" value="UniProtKB-KW"/>
</dbReference>
<evidence type="ECO:0000313" key="5">
    <source>
        <dbReference type="EMBL" id="NYH85864.1"/>
    </source>
</evidence>
<dbReference type="InterPro" id="IPR017830">
    <property type="entry name" value="SQase_HpnE"/>
</dbReference>
<reference evidence="5 8" key="2">
    <citation type="submission" date="2020-07" db="EMBL/GenBank/DDBJ databases">
        <title>Sequencing the genomes of 1000 actinobacteria strains.</title>
        <authorList>
            <person name="Klenk H.-P."/>
        </authorList>
    </citation>
    <scope>NUCLEOTIDE SEQUENCE [LARGE SCALE GENOMIC DNA]</scope>
    <source>
        <strain evidence="5 8">DSM 45117</strain>
    </source>
</reference>
<comment type="cofactor">
    <cofactor evidence="1">
        <name>FAD</name>
        <dbReference type="ChEBI" id="CHEBI:57692"/>
    </cofactor>
</comment>
<gene>
    <name evidence="5" type="ORF">FHR37_004715</name>
    <name evidence="6" type="ORF">SAMN05421678_10327</name>
</gene>
<dbReference type="InterPro" id="IPR002937">
    <property type="entry name" value="Amino_oxidase"/>
</dbReference>
<dbReference type="PANTHER" id="PTHR42923">
    <property type="entry name" value="PROTOPORPHYRINOGEN OXIDASE"/>
    <property type="match status" value="1"/>
</dbReference>
<dbReference type="Gene3D" id="3.50.50.60">
    <property type="entry name" value="FAD/NAD(P)-binding domain"/>
    <property type="match status" value="1"/>
</dbReference>
<keyword evidence="2" id="KW-0560">Oxidoreductase</keyword>
<keyword evidence="8" id="KW-1185">Reference proteome</keyword>
<organism evidence="6 7">
    <name type="scientific">Actinopolymorpha cephalotaxi</name>
    <dbReference type="NCBI Taxonomy" id="504797"/>
    <lineage>
        <taxon>Bacteria</taxon>
        <taxon>Bacillati</taxon>
        <taxon>Actinomycetota</taxon>
        <taxon>Actinomycetes</taxon>
        <taxon>Propionibacteriales</taxon>
        <taxon>Actinopolymorphaceae</taxon>
        <taxon>Actinopolymorpha</taxon>
    </lineage>
</organism>
<feature type="binding site" evidence="3">
    <location>
        <begin position="31"/>
        <end position="32"/>
    </location>
    <ligand>
        <name>FAD</name>
        <dbReference type="ChEBI" id="CHEBI:57692"/>
    </ligand>
</feature>
<dbReference type="PRINTS" id="PR00757">
    <property type="entry name" value="AMINEOXDASEF"/>
</dbReference>
<feature type="domain" description="Amine oxidase" evidence="4">
    <location>
        <begin position="11"/>
        <end position="455"/>
    </location>
</feature>
<dbReference type="EMBL" id="JACBZA010000001">
    <property type="protein sequence ID" value="NYH85864.1"/>
    <property type="molecule type" value="Genomic_DNA"/>
</dbReference>
<feature type="binding site" evidence="3">
    <location>
        <position position="249"/>
    </location>
    <ligand>
        <name>FAD</name>
        <dbReference type="ChEBI" id="CHEBI:57692"/>
    </ligand>
</feature>
<dbReference type="STRING" id="504797.SAMN05421678_10327"/>
<dbReference type="InterPro" id="IPR001613">
    <property type="entry name" value="Flavin_amine_oxidase"/>
</dbReference>
<evidence type="ECO:0000313" key="8">
    <source>
        <dbReference type="Proteomes" id="UP000533017"/>
    </source>
</evidence>
<evidence type="ECO:0000313" key="6">
    <source>
        <dbReference type="EMBL" id="SFF94299.1"/>
    </source>
</evidence>
<evidence type="ECO:0000256" key="1">
    <source>
        <dbReference type="ARBA" id="ARBA00001974"/>
    </source>
</evidence>